<dbReference type="AlphaFoldDB" id="A0AAV2IBI0"/>
<feature type="transmembrane region" description="Helical" evidence="2">
    <location>
        <begin position="62"/>
        <end position="81"/>
    </location>
</feature>
<keyword evidence="4" id="KW-1185">Reference proteome</keyword>
<feature type="transmembrane region" description="Helical" evidence="2">
    <location>
        <begin position="356"/>
        <end position="379"/>
    </location>
</feature>
<accession>A0AAV2IBI0</accession>
<dbReference type="InterPro" id="IPR043130">
    <property type="entry name" value="CDP-OH_PTrfase_TM_dom"/>
</dbReference>
<dbReference type="Proteomes" id="UP001497497">
    <property type="component" value="Unassembled WGS sequence"/>
</dbReference>
<organism evidence="3 4">
    <name type="scientific">Lymnaea stagnalis</name>
    <name type="common">Great pond snail</name>
    <name type="synonym">Helix stagnalis</name>
    <dbReference type="NCBI Taxonomy" id="6523"/>
    <lineage>
        <taxon>Eukaryota</taxon>
        <taxon>Metazoa</taxon>
        <taxon>Spiralia</taxon>
        <taxon>Lophotrochozoa</taxon>
        <taxon>Mollusca</taxon>
        <taxon>Gastropoda</taxon>
        <taxon>Heterobranchia</taxon>
        <taxon>Euthyneura</taxon>
        <taxon>Panpulmonata</taxon>
        <taxon>Hygrophila</taxon>
        <taxon>Lymnaeoidea</taxon>
        <taxon>Lymnaeidae</taxon>
        <taxon>Lymnaea</taxon>
    </lineage>
</organism>
<evidence type="ECO:0000256" key="1">
    <source>
        <dbReference type="SAM" id="MobiDB-lite"/>
    </source>
</evidence>
<evidence type="ECO:0008006" key="5">
    <source>
        <dbReference type="Google" id="ProtNLM"/>
    </source>
</evidence>
<feature type="region of interest" description="Disordered" evidence="1">
    <location>
        <begin position="1"/>
        <end position="24"/>
    </location>
</feature>
<comment type="caution">
    <text evidence="3">The sequence shown here is derived from an EMBL/GenBank/DDBJ whole genome shotgun (WGS) entry which is preliminary data.</text>
</comment>
<keyword evidence="2" id="KW-0472">Membrane</keyword>
<reference evidence="3 4" key="1">
    <citation type="submission" date="2024-04" db="EMBL/GenBank/DDBJ databases">
        <authorList>
            <consortium name="Genoscope - CEA"/>
            <person name="William W."/>
        </authorList>
    </citation>
    <scope>NUCLEOTIDE SEQUENCE [LARGE SCALE GENOMIC DNA]</scope>
</reference>
<sequence>MEPASGRGRGLPTPKATRTEHPRSSLCPCPTYTAYWTPPPSWPRHLLCESKLLPCSFSQLCWLGIAGVAFIYFFIMDIVLFTRFRDTDLAKEFGFVTPGEIYLPFTRLSVKSILNDHPSQFIIAPSTEYFDMLTHFSSVFYFITPNMISLAHLVCGFIAGKFLASDHLQDRRIGVVLFELRTWLDAFDGTVHRAQAGLRLHYNSTHSTLGYLVDSVFDTLGGCFLSFGMFFYLMKRFGPSRVPLPVRSNVKDAKDGPTPEISQTRDDAYSVRYLFLKVLSFGVCLGVAAKGWDQAVEDFTHVFQVPLKDPELSMLQYTYCHSYTTITIFYLWRIFGSQSIFNYILLAFYMDKIWEFLRWMPFILLSVVVVLYIITAVYIHQIRLDLHL</sequence>
<feature type="transmembrane region" description="Helical" evidence="2">
    <location>
        <begin position="209"/>
        <end position="233"/>
    </location>
</feature>
<evidence type="ECO:0000313" key="3">
    <source>
        <dbReference type="EMBL" id="CAL1541935.1"/>
    </source>
</evidence>
<keyword evidence="2" id="KW-0812">Transmembrane</keyword>
<dbReference type="Gene3D" id="1.20.120.1760">
    <property type="match status" value="1"/>
</dbReference>
<name>A0AAV2IBI0_LYMST</name>
<gene>
    <name evidence="3" type="ORF">GSLYS_00015541001</name>
</gene>
<proteinExistence type="predicted"/>
<feature type="transmembrane region" description="Helical" evidence="2">
    <location>
        <begin position="139"/>
        <end position="159"/>
    </location>
</feature>
<evidence type="ECO:0000313" key="4">
    <source>
        <dbReference type="Proteomes" id="UP001497497"/>
    </source>
</evidence>
<dbReference type="EMBL" id="CAXITT010000460">
    <property type="protein sequence ID" value="CAL1541935.1"/>
    <property type="molecule type" value="Genomic_DNA"/>
</dbReference>
<protein>
    <recommendedName>
        <fullName evidence="5">Ceramide phosphoethanolamine synthase</fullName>
    </recommendedName>
</protein>
<feature type="transmembrane region" description="Helical" evidence="2">
    <location>
        <begin position="330"/>
        <end position="350"/>
    </location>
</feature>
<evidence type="ECO:0000256" key="2">
    <source>
        <dbReference type="SAM" id="Phobius"/>
    </source>
</evidence>
<keyword evidence="2" id="KW-1133">Transmembrane helix</keyword>